<gene>
    <name evidence="1" type="ORF">EZ444_11855</name>
</gene>
<protein>
    <submittedName>
        <fullName evidence="1">Uncharacterized protein</fullName>
    </submittedName>
</protein>
<organism evidence="1 2">
    <name type="scientific">Pedobacter hiemivivus</name>
    <dbReference type="NCBI Taxonomy" id="2530454"/>
    <lineage>
        <taxon>Bacteria</taxon>
        <taxon>Pseudomonadati</taxon>
        <taxon>Bacteroidota</taxon>
        <taxon>Sphingobacteriia</taxon>
        <taxon>Sphingobacteriales</taxon>
        <taxon>Sphingobacteriaceae</taxon>
        <taxon>Pedobacter</taxon>
    </lineage>
</organism>
<sequence>MGNKKLNALLSVLVIALIVWMVKGTFMQPGVNDLKGGFKEVAHYRNENNTGPIQHVFSVSVKDTAVAELETYGNFMPHHKGGNTKVYFFLEGTEVPDKLYAGKENFDPQYNTYCIALYEKTAMGNTSIGKNPFK</sequence>
<evidence type="ECO:0000313" key="2">
    <source>
        <dbReference type="Proteomes" id="UP000291117"/>
    </source>
</evidence>
<proteinExistence type="predicted"/>
<dbReference type="RefSeq" id="WP_131609032.1">
    <property type="nucleotide sequence ID" value="NZ_SJSM01000005.1"/>
</dbReference>
<reference evidence="1 2" key="1">
    <citation type="submission" date="2019-02" db="EMBL/GenBank/DDBJ databases">
        <title>Pedobacter sp. RP-3-8 sp. nov., isolated from Arctic soil.</title>
        <authorList>
            <person name="Dahal R.H."/>
        </authorList>
    </citation>
    <scope>NUCLEOTIDE SEQUENCE [LARGE SCALE GENOMIC DNA]</scope>
    <source>
        <strain evidence="1 2">RP-3-8</strain>
    </source>
</reference>
<dbReference type="Proteomes" id="UP000291117">
    <property type="component" value="Unassembled WGS sequence"/>
</dbReference>
<accession>A0A4R0NDR0</accession>
<dbReference type="OrthoDB" id="709006at2"/>
<dbReference type="AlphaFoldDB" id="A0A4R0NDR0"/>
<evidence type="ECO:0000313" key="1">
    <source>
        <dbReference type="EMBL" id="TCC96654.1"/>
    </source>
</evidence>
<keyword evidence="2" id="KW-1185">Reference proteome</keyword>
<comment type="caution">
    <text evidence="1">The sequence shown here is derived from an EMBL/GenBank/DDBJ whole genome shotgun (WGS) entry which is preliminary data.</text>
</comment>
<name>A0A4R0NDR0_9SPHI</name>
<dbReference type="EMBL" id="SJSM01000005">
    <property type="protein sequence ID" value="TCC96654.1"/>
    <property type="molecule type" value="Genomic_DNA"/>
</dbReference>